<keyword evidence="4" id="KW-0378">Hydrolase</keyword>
<dbReference type="GO" id="GO:0000328">
    <property type="term" value="C:fungal-type vacuole lumen"/>
    <property type="evidence" value="ECO:0007669"/>
    <property type="project" value="TreeGrafter"/>
</dbReference>
<evidence type="ECO:0000256" key="4">
    <source>
        <dbReference type="ARBA" id="ARBA00022801"/>
    </source>
</evidence>
<dbReference type="GO" id="GO:0046872">
    <property type="term" value="F:metal ion binding"/>
    <property type="evidence" value="ECO:0007669"/>
    <property type="project" value="UniProtKB-KW"/>
</dbReference>
<dbReference type="SUPFAM" id="SSF53187">
    <property type="entry name" value="Zn-dependent exopeptidases"/>
    <property type="match status" value="1"/>
</dbReference>
<evidence type="ECO:0000313" key="6">
    <source>
        <dbReference type="EMBL" id="KIO04932.1"/>
    </source>
</evidence>
<keyword evidence="7" id="KW-1185">Reference proteome</keyword>
<name>A0A0C3K5T0_PISTI</name>
<evidence type="ECO:0008006" key="8">
    <source>
        <dbReference type="Google" id="ProtNLM"/>
    </source>
</evidence>
<evidence type="ECO:0000256" key="1">
    <source>
        <dbReference type="ARBA" id="ARBA00006247"/>
    </source>
</evidence>
<dbReference type="EMBL" id="KN831969">
    <property type="protein sequence ID" value="KIO04932.1"/>
    <property type="molecule type" value="Genomic_DNA"/>
</dbReference>
<dbReference type="PANTHER" id="PTHR45962">
    <property type="entry name" value="N-FATTY-ACYL-AMINO ACID SYNTHASE/HYDROLASE PM20D1"/>
    <property type="match status" value="1"/>
</dbReference>
<evidence type="ECO:0000256" key="5">
    <source>
        <dbReference type="ARBA" id="ARBA00022833"/>
    </source>
</evidence>
<dbReference type="STRING" id="870435.A0A0C3K5T0"/>
<sequence length="245" mass="27768">MSSKATTEILNAPTMSLPEPALVQSHGRCSATRAISLFATVGVLCLFMNHTMHHCWFNHSHKFDCYDTDALVNICPQKNFDVWESLGTMYDTAAFKAKAVSWLVGAVQVPTESYDYFGPVGTDSRWEKFHAFHAYLRKAFELVHAELELTTINTYSLIFIWTGSNEGLKPLLLTAHQDAMPVEPTTVDKWIHPPFSGHFDGDWMPLFTSHRISCVVHYILCTAHTCVYRTHYFLPKWSAISPSSF</sequence>
<keyword evidence="3" id="KW-0479">Metal-binding</keyword>
<keyword evidence="2" id="KW-0645">Protease</keyword>
<dbReference type="GO" id="GO:0051603">
    <property type="term" value="P:proteolysis involved in protein catabolic process"/>
    <property type="evidence" value="ECO:0007669"/>
    <property type="project" value="TreeGrafter"/>
</dbReference>
<dbReference type="OrthoDB" id="3064516at2759"/>
<dbReference type="Gene3D" id="3.40.630.10">
    <property type="entry name" value="Zn peptidases"/>
    <property type="match status" value="1"/>
</dbReference>
<reference evidence="6 7" key="1">
    <citation type="submission" date="2014-04" db="EMBL/GenBank/DDBJ databases">
        <authorList>
            <consortium name="DOE Joint Genome Institute"/>
            <person name="Kuo A."/>
            <person name="Kohler A."/>
            <person name="Costa M.D."/>
            <person name="Nagy L.G."/>
            <person name="Floudas D."/>
            <person name="Copeland A."/>
            <person name="Barry K.W."/>
            <person name="Cichocki N."/>
            <person name="Veneault-Fourrey C."/>
            <person name="LaButti K."/>
            <person name="Lindquist E.A."/>
            <person name="Lipzen A."/>
            <person name="Lundell T."/>
            <person name="Morin E."/>
            <person name="Murat C."/>
            <person name="Sun H."/>
            <person name="Tunlid A."/>
            <person name="Henrissat B."/>
            <person name="Grigoriev I.V."/>
            <person name="Hibbett D.S."/>
            <person name="Martin F."/>
            <person name="Nordberg H.P."/>
            <person name="Cantor M.N."/>
            <person name="Hua S.X."/>
        </authorList>
    </citation>
    <scope>NUCLEOTIDE SEQUENCE [LARGE SCALE GENOMIC DNA]</scope>
    <source>
        <strain evidence="6 7">Marx 270</strain>
    </source>
</reference>
<evidence type="ECO:0000256" key="2">
    <source>
        <dbReference type="ARBA" id="ARBA00022670"/>
    </source>
</evidence>
<comment type="similarity">
    <text evidence="1">Belongs to the peptidase M20A family.</text>
</comment>
<keyword evidence="5" id="KW-0862">Zinc</keyword>
<evidence type="ECO:0000313" key="7">
    <source>
        <dbReference type="Proteomes" id="UP000054217"/>
    </source>
</evidence>
<organism evidence="6 7">
    <name type="scientific">Pisolithus tinctorius Marx 270</name>
    <dbReference type="NCBI Taxonomy" id="870435"/>
    <lineage>
        <taxon>Eukaryota</taxon>
        <taxon>Fungi</taxon>
        <taxon>Dikarya</taxon>
        <taxon>Basidiomycota</taxon>
        <taxon>Agaricomycotina</taxon>
        <taxon>Agaricomycetes</taxon>
        <taxon>Agaricomycetidae</taxon>
        <taxon>Boletales</taxon>
        <taxon>Sclerodermatineae</taxon>
        <taxon>Pisolithaceae</taxon>
        <taxon>Pisolithus</taxon>
    </lineage>
</organism>
<accession>A0A0C3K5T0</accession>
<protein>
    <recommendedName>
        <fullName evidence="8">Peptidase M20 dimerisation domain-containing protein</fullName>
    </recommendedName>
</protein>
<dbReference type="PANTHER" id="PTHR45962:SF1">
    <property type="entry name" value="N-FATTY-ACYL-AMINO ACID SYNTHASE_HYDROLASE PM20D1"/>
    <property type="match status" value="1"/>
</dbReference>
<evidence type="ECO:0000256" key="3">
    <source>
        <dbReference type="ARBA" id="ARBA00022723"/>
    </source>
</evidence>
<dbReference type="InParanoid" id="A0A0C3K5T0"/>
<gene>
    <name evidence="6" type="ORF">M404DRAFT_1000410</name>
</gene>
<dbReference type="AlphaFoldDB" id="A0A0C3K5T0"/>
<dbReference type="Proteomes" id="UP000054217">
    <property type="component" value="Unassembled WGS sequence"/>
</dbReference>
<reference evidence="7" key="2">
    <citation type="submission" date="2015-01" db="EMBL/GenBank/DDBJ databases">
        <title>Evolutionary Origins and Diversification of the Mycorrhizal Mutualists.</title>
        <authorList>
            <consortium name="DOE Joint Genome Institute"/>
            <consortium name="Mycorrhizal Genomics Consortium"/>
            <person name="Kohler A."/>
            <person name="Kuo A."/>
            <person name="Nagy L.G."/>
            <person name="Floudas D."/>
            <person name="Copeland A."/>
            <person name="Barry K.W."/>
            <person name="Cichocki N."/>
            <person name="Veneault-Fourrey C."/>
            <person name="LaButti K."/>
            <person name="Lindquist E.A."/>
            <person name="Lipzen A."/>
            <person name="Lundell T."/>
            <person name="Morin E."/>
            <person name="Murat C."/>
            <person name="Riley R."/>
            <person name="Ohm R."/>
            <person name="Sun H."/>
            <person name="Tunlid A."/>
            <person name="Henrissat B."/>
            <person name="Grigoriev I.V."/>
            <person name="Hibbett D.S."/>
            <person name="Martin F."/>
        </authorList>
    </citation>
    <scope>NUCLEOTIDE SEQUENCE [LARGE SCALE GENOMIC DNA]</scope>
    <source>
        <strain evidence="7">Marx 270</strain>
    </source>
</reference>
<dbReference type="HOGENOM" id="CLU_1103163_0_0_1"/>
<dbReference type="InterPro" id="IPR047177">
    <property type="entry name" value="Pept_M20A"/>
</dbReference>
<proteinExistence type="inferred from homology"/>
<dbReference type="GO" id="GO:0004180">
    <property type="term" value="F:carboxypeptidase activity"/>
    <property type="evidence" value="ECO:0007669"/>
    <property type="project" value="TreeGrafter"/>
</dbReference>